<evidence type="ECO:0000313" key="11">
    <source>
        <dbReference type="Proteomes" id="UP001271007"/>
    </source>
</evidence>
<evidence type="ECO:0000256" key="1">
    <source>
        <dbReference type="ARBA" id="ARBA00004141"/>
    </source>
</evidence>
<sequence>MASLPPRQASQTQRTNPDQPSNAPQQPQSASPPVRTRSEDSQTLFLNKPEEEVAASEAIQDAERPQESQKQGADDDPNEKNCWICFSDSSEDTPDTSPWRSPCPCALVAHEACLLDWVADLEAPNNRRRNDYLSAPKIECPQCKTEIKLARPQNLVVDAVRGIERLGGQLVTPGAVSILVGTLYHSSMAWGVQSIYAVFGSEDGYRILHPLVQNALRAPIEFTNTMTSRQISQEILRATLVHLQHWRLYIGIPLIAPVLVLSRTTLADAMLPVLPIVFFVTQNATSPETIDFGTWPPSASMAFAMVPYLRSAYNYYYRQVWAPKERQWLKAIQPRLNQDAGNAEGGNGEQGAAGGEQDMGNLGPREDDDNVFEVRIDGNIWEDWEDTDDEDAAAAQQAIDAAIAQAAQQPHGQEPLGDNANAEGAEQPAQNPDPQQPQQPQPQQPAAPAGGERRLSFSPTAIAETVLGALMFPAIAGVSGELLKFWLPRSWTTPVFNTPYTFLGRRRIGRGLLQEKWGRSLVGGCLFVVLKDAVMLYVRWKMAEMHRKRRVVDWNGPRRGRA</sequence>
<dbReference type="GO" id="GO:0016020">
    <property type="term" value="C:membrane"/>
    <property type="evidence" value="ECO:0007669"/>
    <property type="project" value="UniProtKB-SubCell"/>
</dbReference>
<dbReference type="InterPro" id="IPR013083">
    <property type="entry name" value="Znf_RING/FYVE/PHD"/>
</dbReference>
<feature type="region of interest" description="Disordered" evidence="8">
    <location>
        <begin position="1"/>
        <end position="80"/>
    </location>
</feature>
<dbReference type="AlphaFoldDB" id="A0AAJ0DIB4"/>
<evidence type="ECO:0000259" key="9">
    <source>
        <dbReference type="PROSITE" id="PS51292"/>
    </source>
</evidence>
<evidence type="ECO:0000256" key="7">
    <source>
        <dbReference type="ARBA" id="ARBA00023136"/>
    </source>
</evidence>
<dbReference type="PANTHER" id="PTHR46283">
    <property type="entry name" value="E3 UBIQUITIN-PROTEIN LIGASE MARCH5"/>
    <property type="match status" value="1"/>
</dbReference>
<evidence type="ECO:0000313" key="10">
    <source>
        <dbReference type="EMBL" id="KAK3050915.1"/>
    </source>
</evidence>
<evidence type="ECO:0000256" key="6">
    <source>
        <dbReference type="ARBA" id="ARBA00022989"/>
    </source>
</evidence>
<keyword evidence="3" id="KW-0479">Metal-binding</keyword>
<keyword evidence="2" id="KW-0812">Transmembrane</keyword>
<keyword evidence="7" id="KW-0472">Membrane</keyword>
<organism evidence="10 11">
    <name type="scientific">Extremus antarcticus</name>
    <dbReference type="NCBI Taxonomy" id="702011"/>
    <lineage>
        <taxon>Eukaryota</taxon>
        <taxon>Fungi</taxon>
        <taxon>Dikarya</taxon>
        <taxon>Ascomycota</taxon>
        <taxon>Pezizomycotina</taxon>
        <taxon>Dothideomycetes</taxon>
        <taxon>Dothideomycetidae</taxon>
        <taxon>Mycosphaerellales</taxon>
        <taxon>Extremaceae</taxon>
        <taxon>Extremus</taxon>
    </lineage>
</organism>
<dbReference type="Gene3D" id="3.30.40.10">
    <property type="entry name" value="Zinc/RING finger domain, C3HC4 (zinc finger)"/>
    <property type="match status" value="1"/>
</dbReference>
<name>A0AAJ0DIB4_9PEZI</name>
<dbReference type="Proteomes" id="UP001271007">
    <property type="component" value="Unassembled WGS sequence"/>
</dbReference>
<feature type="compositionally biased region" description="Pro residues" evidence="8">
    <location>
        <begin position="434"/>
        <end position="445"/>
    </location>
</feature>
<keyword evidence="11" id="KW-1185">Reference proteome</keyword>
<feature type="region of interest" description="Disordered" evidence="8">
    <location>
        <begin position="339"/>
        <end position="369"/>
    </location>
</feature>
<protein>
    <recommendedName>
        <fullName evidence="9">RING-CH-type domain-containing protein</fullName>
    </recommendedName>
</protein>
<dbReference type="Pfam" id="PF12906">
    <property type="entry name" value="RINGv"/>
    <property type="match status" value="1"/>
</dbReference>
<comment type="caution">
    <text evidence="10">The sequence shown here is derived from an EMBL/GenBank/DDBJ whole genome shotgun (WGS) entry which is preliminary data.</text>
</comment>
<feature type="compositionally biased region" description="Low complexity" evidence="8">
    <location>
        <begin position="16"/>
        <end position="33"/>
    </location>
</feature>
<keyword evidence="6" id="KW-1133">Transmembrane helix</keyword>
<dbReference type="SUPFAM" id="SSF57850">
    <property type="entry name" value="RING/U-box"/>
    <property type="match status" value="1"/>
</dbReference>
<accession>A0AAJ0DIB4</accession>
<comment type="subcellular location">
    <subcellularLocation>
        <location evidence="1">Membrane</location>
        <topology evidence="1">Multi-pass membrane protein</topology>
    </subcellularLocation>
</comment>
<dbReference type="GO" id="GO:0008270">
    <property type="term" value="F:zinc ion binding"/>
    <property type="evidence" value="ECO:0007669"/>
    <property type="project" value="UniProtKB-KW"/>
</dbReference>
<dbReference type="InterPro" id="IPR011016">
    <property type="entry name" value="Znf_RING-CH"/>
</dbReference>
<evidence type="ECO:0000256" key="8">
    <source>
        <dbReference type="SAM" id="MobiDB-lite"/>
    </source>
</evidence>
<evidence type="ECO:0000256" key="4">
    <source>
        <dbReference type="ARBA" id="ARBA00022771"/>
    </source>
</evidence>
<dbReference type="PROSITE" id="PS51292">
    <property type="entry name" value="ZF_RING_CH"/>
    <property type="match status" value="1"/>
</dbReference>
<keyword evidence="5" id="KW-0862">Zinc</keyword>
<feature type="compositionally biased region" description="Gly residues" evidence="8">
    <location>
        <begin position="343"/>
        <end position="354"/>
    </location>
</feature>
<evidence type="ECO:0000256" key="3">
    <source>
        <dbReference type="ARBA" id="ARBA00022723"/>
    </source>
</evidence>
<dbReference type="SMART" id="SM00744">
    <property type="entry name" value="RINGv"/>
    <property type="match status" value="1"/>
</dbReference>
<feature type="region of interest" description="Disordered" evidence="8">
    <location>
        <begin position="404"/>
        <end position="453"/>
    </location>
</feature>
<keyword evidence="4" id="KW-0863">Zinc-finger</keyword>
<evidence type="ECO:0000256" key="2">
    <source>
        <dbReference type="ARBA" id="ARBA00022692"/>
    </source>
</evidence>
<proteinExistence type="predicted"/>
<gene>
    <name evidence="10" type="ORF">LTR09_007993</name>
</gene>
<evidence type="ECO:0000256" key="5">
    <source>
        <dbReference type="ARBA" id="ARBA00022833"/>
    </source>
</evidence>
<dbReference type="EMBL" id="JAWDJX010000029">
    <property type="protein sequence ID" value="KAK3050915.1"/>
    <property type="molecule type" value="Genomic_DNA"/>
</dbReference>
<feature type="domain" description="RING-CH-type" evidence="9">
    <location>
        <begin position="74"/>
        <end position="150"/>
    </location>
</feature>
<reference evidence="10" key="1">
    <citation type="submission" date="2023-04" db="EMBL/GenBank/DDBJ databases">
        <title>Black Yeasts Isolated from many extreme environments.</title>
        <authorList>
            <person name="Coleine C."/>
            <person name="Stajich J.E."/>
            <person name="Selbmann L."/>
        </authorList>
    </citation>
    <scope>NUCLEOTIDE SEQUENCE</scope>
    <source>
        <strain evidence="10">CCFEE 5312</strain>
    </source>
</reference>